<dbReference type="EMBL" id="LT906479">
    <property type="protein sequence ID" value="SNV83478.1"/>
    <property type="molecule type" value="Genomic_DNA"/>
</dbReference>
<evidence type="ECO:0000256" key="1">
    <source>
        <dbReference type="SAM" id="SignalP"/>
    </source>
</evidence>
<dbReference type="AlphaFoldDB" id="A0A240AKV4"/>
<feature type="signal peptide" evidence="1">
    <location>
        <begin position="1"/>
        <end position="18"/>
    </location>
</feature>
<proteinExistence type="predicted"/>
<organism evidence="3 4">
    <name type="scientific">Serratia ficaria</name>
    <dbReference type="NCBI Taxonomy" id="61651"/>
    <lineage>
        <taxon>Bacteria</taxon>
        <taxon>Pseudomonadati</taxon>
        <taxon>Pseudomonadota</taxon>
        <taxon>Gammaproteobacteria</taxon>
        <taxon>Enterobacterales</taxon>
        <taxon>Yersiniaceae</taxon>
        <taxon>Serratia</taxon>
    </lineage>
</organism>
<dbReference type="GO" id="GO:0009289">
    <property type="term" value="C:pilus"/>
    <property type="evidence" value="ECO:0007669"/>
    <property type="project" value="InterPro"/>
</dbReference>
<dbReference type="Gene3D" id="2.60.40.1090">
    <property type="entry name" value="Fimbrial-type adhesion domain"/>
    <property type="match status" value="1"/>
</dbReference>
<dbReference type="Pfam" id="PF24223">
    <property type="entry name" value="MrpH_C"/>
    <property type="match status" value="1"/>
</dbReference>
<protein>
    <recommendedName>
        <fullName evidence="2">Fimbrial adhesin MrpH C-terminal domain-containing protein</fullName>
    </recommendedName>
</protein>
<feature type="domain" description="Fimbrial adhesin MrpH C-terminal" evidence="2">
    <location>
        <begin position="166"/>
        <end position="276"/>
    </location>
</feature>
<evidence type="ECO:0000259" key="2">
    <source>
        <dbReference type="Pfam" id="PF24223"/>
    </source>
</evidence>
<evidence type="ECO:0000313" key="3">
    <source>
        <dbReference type="EMBL" id="SNV83478.1"/>
    </source>
</evidence>
<feature type="chain" id="PRO_5012579761" description="Fimbrial adhesin MrpH C-terminal domain-containing protein" evidence="1">
    <location>
        <begin position="19"/>
        <end position="279"/>
    </location>
</feature>
<dbReference type="Proteomes" id="UP000215134">
    <property type="component" value="Chromosome 1"/>
</dbReference>
<keyword evidence="1" id="KW-0732">Signal</keyword>
<dbReference type="GO" id="GO:0007155">
    <property type="term" value="P:cell adhesion"/>
    <property type="evidence" value="ECO:0007669"/>
    <property type="project" value="InterPro"/>
</dbReference>
<dbReference type="InterPro" id="IPR036937">
    <property type="entry name" value="Adhesion_dom_fimbrial_sf"/>
</dbReference>
<gene>
    <name evidence="3" type="ORF">SAMEA4384070_00324</name>
</gene>
<reference evidence="3 4" key="1">
    <citation type="submission" date="2017-06" db="EMBL/GenBank/DDBJ databases">
        <authorList>
            <consortium name="Pathogen Informatics"/>
        </authorList>
    </citation>
    <scope>NUCLEOTIDE SEQUENCE [LARGE SCALE GENOMIC DNA]</scope>
    <source>
        <strain evidence="3 4">NCTC12148</strain>
    </source>
</reference>
<dbReference type="KEGG" id="sfj:SAMEA4384070_0324"/>
<sequence length="279" mass="30376">MKKFCLIMLLGCSFGANSTFHEADVRYNGPASGYYSFTITTYNVSPLLDIPNMCNGAKYACDVRLIMQAVIGWNPTHIMASNLLVDKNPPSSCHTADCNVSLTGARTLGELVPLMKYRGAFGKPSTQFAAYSQRYRTCILVTWVQAQTTSQYYVDCSPVKETNAGCDINDDNAIIDFGTFSNDVKTRQANGSFRVHCANDSNIRVKFLSNSTKISLSDDGKLNAGLKIRNSTPGSTELESFIKLPAGEQKIFIDAELSNDKTSHVGPFSASVVAIVEVA</sequence>
<evidence type="ECO:0000313" key="4">
    <source>
        <dbReference type="Proteomes" id="UP000215134"/>
    </source>
</evidence>
<dbReference type="InterPro" id="IPR057010">
    <property type="entry name" value="MrpH_C"/>
</dbReference>
<accession>A0A240AKV4</accession>
<name>A0A240AKV4_SERFI</name>
<keyword evidence="4" id="KW-1185">Reference proteome</keyword>